<protein>
    <recommendedName>
        <fullName evidence="4">Gene transfer agent family protein</fullName>
    </recommendedName>
</protein>
<organism evidence="2 3">
    <name type="scientific">Paracoccus aurantius</name>
    <dbReference type="NCBI Taxonomy" id="3073814"/>
    <lineage>
        <taxon>Bacteria</taxon>
        <taxon>Pseudomonadati</taxon>
        <taxon>Pseudomonadota</taxon>
        <taxon>Alphaproteobacteria</taxon>
        <taxon>Rhodobacterales</taxon>
        <taxon>Paracoccaceae</taxon>
        <taxon>Paracoccus</taxon>
    </lineage>
</organism>
<evidence type="ECO:0000313" key="2">
    <source>
        <dbReference type="EMBL" id="MDS9468605.1"/>
    </source>
</evidence>
<accession>A0ABU2HVN1</accession>
<feature type="region of interest" description="Disordered" evidence="1">
    <location>
        <begin position="97"/>
        <end position="122"/>
    </location>
</feature>
<comment type="caution">
    <text evidence="2">The sequence shown here is derived from an EMBL/GenBank/DDBJ whole genome shotgun (WGS) entry which is preliminary data.</text>
</comment>
<reference evidence="3" key="1">
    <citation type="submission" date="2023-07" db="EMBL/GenBank/DDBJ databases">
        <title>Paracoccus sp. MBLB3053 whole genome sequence.</title>
        <authorList>
            <person name="Hwang C.Y."/>
            <person name="Cho E.-S."/>
            <person name="Seo M.-J."/>
        </authorList>
    </citation>
    <scope>NUCLEOTIDE SEQUENCE [LARGE SCALE GENOMIC DNA]</scope>
    <source>
        <strain evidence="3">MBLB3053</strain>
    </source>
</reference>
<gene>
    <name evidence="2" type="ORF">RGQ15_13630</name>
</gene>
<proteinExistence type="predicted"/>
<evidence type="ECO:0000313" key="3">
    <source>
        <dbReference type="Proteomes" id="UP001269144"/>
    </source>
</evidence>
<dbReference type="RefSeq" id="WP_311160851.1">
    <property type="nucleotide sequence ID" value="NZ_JAVQLW010000001.1"/>
</dbReference>
<keyword evidence="3" id="KW-1185">Reference proteome</keyword>
<dbReference type="EMBL" id="JAVQLW010000001">
    <property type="protein sequence ID" value="MDS9468605.1"/>
    <property type="molecule type" value="Genomic_DNA"/>
</dbReference>
<name>A0ABU2HVN1_9RHOB</name>
<evidence type="ECO:0000256" key="1">
    <source>
        <dbReference type="SAM" id="MobiDB-lite"/>
    </source>
</evidence>
<sequence length="122" mass="12999">MNLQGTISLSHDGRAYAMTLDMNALCTFEEVTGKNGFAMLKLLESGGIQAGLVTARDLRALFYGGLRSHQPEITPELAGQILDANAGLLVAAVKAASPQEGDLPQEEKAVGKPHRPRKKRAS</sequence>
<dbReference type="Proteomes" id="UP001269144">
    <property type="component" value="Unassembled WGS sequence"/>
</dbReference>
<evidence type="ECO:0008006" key="4">
    <source>
        <dbReference type="Google" id="ProtNLM"/>
    </source>
</evidence>
<feature type="compositionally biased region" description="Basic residues" evidence="1">
    <location>
        <begin position="111"/>
        <end position="122"/>
    </location>
</feature>